<keyword evidence="1" id="KW-0614">Plasmid</keyword>
<proteinExistence type="predicted"/>
<dbReference type="Proteomes" id="UP000501076">
    <property type="component" value="Plasmid pFDU301A"/>
</dbReference>
<reference evidence="1 2" key="1">
    <citation type="submission" date="2019-10" db="EMBL/GenBank/DDBJ databases">
        <title>Complete genome sequences for adaption low water activity.</title>
        <authorList>
            <person name="Zhao L."/>
            <person name="Zhong J."/>
        </authorList>
    </citation>
    <scope>NUCLEOTIDE SEQUENCE [LARGE SCALE GENOMIC DNA]</scope>
    <source>
        <strain evidence="1 2">FDU301</strain>
        <plasmid evidence="2">pfdu301a</plasmid>
    </source>
</reference>
<protein>
    <recommendedName>
        <fullName evidence="3">DUF4365 domain-containing protein</fullName>
    </recommendedName>
</protein>
<evidence type="ECO:0000313" key="2">
    <source>
        <dbReference type="Proteomes" id="UP000501076"/>
    </source>
</evidence>
<gene>
    <name evidence="1" type="ORF">FDZ14_30150</name>
</gene>
<evidence type="ECO:0000313" key="1">
    <source>
        <dbReference type="EMBL" id="QJX80351.1"/>
    </source>
</evidence>
<evidence type="ECO:0008006" key="3">
    <source>
        <dbReference type="Google" id="ProtNLM"/>
    </source>
</evidence>
<sequence length="596" mass="69478">MSEINYKIARPQYNLRSEIKSGDKGISFDGNIEVFKDNSQTIESRIGIVPVQVKGTQVEGFSGNTRSFSLEIGHYQNYYEEGGVLLLVVEIKPEGDDSEAKIFYKQLLSQELKNILITSKQQKSKSVQLRALSETNISVVCRKFIEERDKQPKSLLEYDFGEKNFDSYELRSLTYNPTRTETQNIFDHYFNMYGILKGQTPDSKPLMVPLDHFKFDSLATEGQQNVTIGENTYNFNIRRIRKADKTLVIMENVLYLEHTPKRKESPFQFKVRRFGSLTSQKKILPFLLDLLQGNMAKFPDGHIQLNGQSSHLKEALKEITVVYDLVKELENVYKYLNINELADLQDKEGEFYNTLNQLYGLNQAINYKKYDGFTFSNPTESRFVTYTVGGKEVVLFYNAQSEEKIINGINKDIQPSGFMFQFQNTKRQFEHTPYWLVNSKTLIESLNSDFDIVKDTFNQFDPYLDDDVFGITNEFCLHYLNLYDELRDEKILDLVNYIYDKYDSDTKGESEIVLINKMQINLRKNNILSDNEKEKLIELKFEHPQNHELQFCINVLLGNIAETDYHFKKFSEETISFYEGLPIYTLYTRLKEPVSS</sequence>
<geneLocation type="plasmid" evidence="2">
    <name>pfdu301a</name>
</geneLocation>
<accession>A0A6M6DZP6</accession>
<dbReference type="EMBL" id="CP045273">
    <property type="protein sequence ID" value="QJX80351.1"/>
    <property type="molecule type" value="Genomic_DNA"/>
</dbReference>
<dbReference type="AlphaFoldDB" id="A0A6M6DZP6"/>
<dbReference type="RefSeq" id="WP_171778339.1">
    <property type="nucleotide sequence ID" value="NZ_CP045273.1"/>
</dbReference>
<organism evidence="1 2">
    <name type="scientific">Priestia megaterium</name>
    <name type="common">Bacillus megaterium</name>
    <dbReference type="NCBI Taxonomy" id="1404"/>
    <lineage>
        <taxon>Bacteria</taxon>
        <taxon>Bacillati</taxon>
        <taxon>Bacillota</taxon>
        <taxon>Bacilli</taxon>
        <taxon>Bacillales</taxon>
        <taxon>Bacillaceae</taxon>
        <taxon>Priestia</taxon>
    </lineage>
</organism>
<name>A0A6M6DZP6_PRIMG</name>